<evidence type="ECO:0000313" key="1">
    <source>
        <dbReference type="EnsemblPlants" id="cds.evm.model.07.1213"/>
    </source>
</evidence>
<evidence type="ECO:0000313" key="2">
    <source>
        <dbReference type="Proteomes" id="UP000596661"/>
    </source>
</evidence>
<dbReference type="PANTHER" id="PTHR11439:SF467">
    <property type="entry name" value="INTEGRASE CATALYTIC DOMAIN-CONTAINING PROTEIN"/>
    <property type="match status" value="1"/>
</dbReference>
<accession>A0A803Q1S2</accession>
<dbReference type="AlphaFoldDB" id="A0A803Q1S2"/>
<dbReference type="PANTHER" id="PTHR11439">
    <property type="entry name" value="GAG-POL-RELATED RETROTRANSPOSON"/>
    <property type="match status" value="1"/>
</dbReference>
<dbReference type="EMBL" id="UZAU01000655">
    <property type="status" value="NOT_ANNOTATED_CDS"/>
    <property type="molecule type" value="Genomic_DNA"/>
</dbReference>
<keyword evidence="2" id="KW-1185">Reference proteome</keyword>
<protein>
    <recommendedName>
        <fullName evidence="3">Retrovirus-related Pol polyprotein from transposon TNT 1-94</fullName>
    </recommendedName>
</protein>
<dbReference type="CDD" id="cd09272">
    <property type="entry name" value="RNase_HI_RT_Ty1"/>
    <property type="match status" value="1"/>
</dbReference>
<dbReference type="Gramene" id="evm.model.07.1213">
    <property type="protein sequence ID" value="cds.evm.model.07.1213"/>
    <property type="gene ID" value="evm.TU.07.1213"/>
</dbReference>
<sequence>MSNSKAVSTLLAQHFKLSATQMQVDDTEKTKMSRVSYASSVGSLMYDMVCTRLDIAFALSMEDLDVINGHVDFDYAGCIDTRKSLTGYVFTMFGTTISWKANLQKVVALSTTEA</sequence>
<proteinExistence type="predicted"/>
<reference evidence="1" key="1">
    <citation type="submission" date="2018-11" db="EMBL/GenBank/DDBJ databases">
        <authorList>
            <person name="Grassa J C."/>
        </authorList>
    </citation>
    <scope>NUCLEOTIDE SEQUENCE [LARGE SCALE GENOMIC DNA]</scope>
</reference>
<name>A0A803Q1S2_CANSA</name>
<dbReference type="Proteomes" id="UP000596661">
    <property type="component" value="Chromosome 7"/>
</dbReference>
<dbReference type="OMA" id="CHASREY"/>
<evidence type="ECO:0008006" key="3">
    <source>
        <dbReference type="Google" id="ProtNLM"/>
    </source>
</evidence>
<dbReference type="EnsemblPlants" id="evm.model.07.1213">
    <property type="protein sequence ID" value="cds.evm.model.07.1213"/>
    <property type="gene ID" value="evm.TU.07.1213"/>
</dbReference>
<reference evidence="1" key="2">
    <citation type="submission" date="2021-03" db="UniProtKB">
        <authorList>
            <consortium name="EnsemblPlants"/>
        </authorList>
    </citation>
    <scope>IDENTIFICATION</scope>
</reference>
<organism evidence="1 2">
    <name type="scientific">Cannabis sativa</name>
    <name type="common">Hemp</name>
    <name type="synonym">Marijuana</name>
    <dbReference type="NCBI Taxonomy" id="3483"/>
    <lineage>
        <taxon>Eukaryota</taxon>
        <taxon>Viridiplantae</taxon>
        <taxon>Streptophyta</taxon>
        <taxon>Embryophyta</taxon>
        <taxon>Tracheophyta</taxon>
        <taxon>Spermatophyta</taxon>
        <taxon>Magnoliopsida</taxon>
        <taxon>eudicotyledons</taxon>
        <taxon>Gunneridae</taxon>
        <taxon>Pentapetalae</taxon>
        <taxon>rosids</taxon>
        <taxon>fabids</taxon>
        <taxon>Rosales</taxon>
        <taxon>Cannabaceae</taxon>
        <taxon>Cannabis</taxon>
    </lineage>
</organism>